<protein>
    <submittedName>
        <fullName evidence="1">Uncharacterized protein</fullName>
    </submittedName>
</protein>
<gene>
    <name evidence="1" type="ORF">IW261DRAFT_1421556</name>
</gene>
<organism evidence="1 2">
    <name type="scientific">Armillaria novae-zelandiae</name>
    <dbReference type="NCBI Taxonomy" id="153914"/>
    <lineage>
        <taxon>Eukaryota</taxon>
        <taxon>Fungi</taxon>
        <taxon>Dikarya</taxon>
        <taxon>Basidiomycota</taxon>
        <taxon>Agaricomycotina</taxon>
        <taxon>Agaricomycetes</taxon>
        <taxon>Agaricomycetidae</taxon>
        <taxon>Agaricales</taxon>
        <taxon>Marasmiineae</taxon>
        <taxon>Physalacriaceae</taxon>
        <taxon>Armillaria</taxon>
    </lineage>
</organism>
<dbReference type="AlphaFoldDB" id="A0AA39P3E7"/>
<sequence>MLEDSVHGSLGSLGSFVFSPGLTTTERRTPLDEVAFYNVSERKREDQGFYRLHFFVSVSKGDNSVHVVLTIGALSTGNATHRTKSRIVVDCGPRAPKVYRSGCRLLSAPGPSLPIRSLTSQTGTTGLSPDLFMPHIFGDSEISQLGQAYIISKLAVVYAISTLTRLEVEFCSDAFRNIGLNSPVDSESALDDADFKFIVCK</sequence>
<comment type="caution">
    <text evidence="1">The sequence shown here is derived from an EMBL/GenBank/DDBJ whole genome shotgun (WGS) entry which is preliminary data.</text>
</comment>
<name>A0AA39P3E7_9AGAR</name>
<keyword evidence="2" id="KW-1185">Reference proteome</keyword>
<evidence type="ECO:0000313" key="1">
    <source>
        <dbReference type="EMBL" id="KAK0476842.1"/>
    </source>
</evidence>
<reference evidence="1" key="1">
    <citation type="submission" date="2023-06" db="EMBL/GenBank/DDBJ databases">
        <authorList>
            <consortium name="Lawrence Berkeley National Laboratory"/>
            <person name="Ahrendt S."/>
            <person name="Sahu N."/>
            <person name="Indic B."/>
            <person name="Wong-Bajracharya J."/>
            <person name="Merenyi Z."/>
            <person name="Ke H.-M."/>
            <person name="Monk M."/>
            <person name="Kocsube S."/>
            <person name="Drula E."/>
            <person name="Lipzen A."/>
            <person name="Balint B."/>
            <person name="Henrissat B."/>
            <person name="Andreopoulos B."/>
            <person name="Martin F.M."/>
            <person name="Harder C.B."/>
            <person name="Rigling D."/>
            <person name="Ford K.L."/>
            <person name="Foster G.D."/>
            <person name="Pangilinan J."/>
            <person name="Papanicolaou A."/>
            <person name="Barry K."/>
            <person name="LaButti K."/>
            <person name="Viragh M."/>
            <person name="Koriabine M."/>
            <person name="Yan M."/>
            <person name="Riley R."/>
            <person name="Champramary S."/>
            <person name="Plett K.L."/>
            <person name="Tsai I.J."/>
            <person name="Slot J."/>
            <person name="Sipos G."/>
            <person name="Plett J."/>
            <person name="Nagy L.G."/>
            <person name="Grigoriev I.V."/>
        </authorList>
    </citation>
    <scope>NUCLEOTIDE SEQUENCE</scope>
    <source>
        <strain evidence="1">ICMP 16352</strain>
    </source>
</reference>
<dbReference type="EMBL" id="JAUEPR010000019">
    <property type="protein sequence ID" value="KAK0476842.1"/>
    <property type="molecule type" value="Genomic_DNA"/>
</dbReference>
<proteinExistence type="predicted"/>
<accession>A0AA39P3E7</accession>
<evidence type="ECO:0000313" key="2">
    <source>
        <dbReference type="Proteomes" id="UP001175227"/>
    </source>
</evidence>
<dbReference type="Proteomes" id="UP001175227">
    <property type="component" value="Unassembled WGS sequence"/>
</dbReference>